<dbReference type="GO" id="GO:0007186">
    <property type="term" value="P:G protein-coupled receptor signaling pathway"/>
    <property type="evidence" value="ECO:0000318"/>
    <property type="project" value="GO_Central"/>
</dbReference>
<dbReference type="OrthoDB" id="5965754at2759"/>
<organism evidence="12 13">
    <name type="scientific">Trichoplax adhaerens</name>
    <name type="common">Trichoplax reptans</name>
    <dbReference type="NCBI Taxonomy" id="10228"/>
    <lineage>
        <taxon>Eukaryota</taxon>
        <taxon>Metazoa</taxon>
        <taxon>Placozoa</taxon>
        <taxon>Uniplacotomia</taxon>
        <taxon>Trichoplacea</taxon>
        <taxon>Trichoplacidae</taxon>
        <taxon>Trichoplax</taxon>
    </lineage>
</organism>
<evidence type="ECO:0000256" key="2">
    <source>
        <dbReference type="ARBA" id="ARBA00022475"/>
    </source>
</evidence>
<dbReference type="Proteomes" id="UP000009022">
    <property type="component" value="Unassembled WGS sequence"/>
</dbReference>
<dbReference type="PROSITE" id="PS50262">
    <property type="entry name" value="G_PROTEIN_RECEP_F1_2"/>
    <property type="match status" value="1"/>
</dbReference>
<keyword evidence="8 9" id="KW-0807">Transducer</keyword>
<proteinExistence type="inferred from homology"/>
<dbReference type="InterPro" id="IPR000276">
    <property type="entry name" value="GPCR_Rhodpsn"/>
</dbReference>
<dbReference type="PROSITE" id="PS00237">
    <property type="entry name" value="G_PROTEIN_RECEP_F1_1"/>
    <property type="match status" value="1"/>
</dbReference>
<evidence type="ECO:0000256" key="6">
    <source>
        <dbReference type="ARBA" id="ARBA00023136"/>
    </source>
</evidence>
<evidence type="ECO:0000256" key="10">
    <source>
        <dbReference type="SAM" id="Phobius"/>
    </source>
</evidence>
<feature type="transmembrane region" description="Helical" evidence="10">
    <location>
        <begin position="111"/>
        <end position="133"/>
    </location>
</feature>
<keyword evidence="5 9" id="KW-0297">G-protein coupled receptor</keyword>
<evidence type="ECO:0000256" key="3">
    <source>
        <dbReference type="ARBA" id="ARBA00022692"/>
    </source>
</evidence>
<reference evidence="12 13" key="1">
    <citation type="journal article" date="2008" name="Nature">
        <title>The Trichoplax genome and the nature of placozoans.</title>
        <authorList>
            <person name="Srivastava M."/>
            <person name="Begovic E."/>
            <person name="Chapman J."/>
            <person name="Putnam N.H."/>
            <person name="Hellsten U."/>
            <person name="Kawashima T."/>
            <person name="Kuo A."/>
            <person name="Mitros T."/>
            <person name="Salamov A."/>
            <person name="Carpenter M.L."/>
            <person name="Signorovitch A.Y."/>
            <person name="Moreno M.A."/>
            <person name="Kamm K."/>
            <person name="Grimwood J."/>
            <person name="Schmutz J."/>
            <person name="Shapiro H."/>
            <person name="Grigoriev I.V."/>
            <person name="Buss L.W."/>
            <person name="Schierwater B."/>
            <person name="Dellaporta S.L."/>
            <person name="Rokhsar D.S."/>
        </authorList>
    </citation>
    <scope>NUCLEOTIDE SEQUENCE [LARGE SCALE GENOMIC DNA]</scope>
    <source>
        <strain evidence="12 13">Grell-BS-1999</strain>
    </source>
</reference>
<dbReference type="SUPFAM" id="SSF81321">
    <property type="entry name" value="Family A G protein-coupled receptor-like"/>
    <property type="match status" value="1"/>
</dbReference>
<feature type="transmembrane region" description="Helical" evidence="10">
    <location>
        <begin position="66"/>
        <end position="91"/>
    </location>
</feature>
<feature type="transmembrane region" description="Helical" evidence="10">
    <location>
        <begin position="20"/>
        <end position="45"/>
    </location>
</feature>
<dbReference type="PANTHER" id="PTHR24228">
    <property type="entry name" value="B2 BRADYKININ RECEPTOR/ANGIOTENSIN II RECEPTOR"/>
    <property type="match status" value="1"/>
</dbReference>
<comment type="subcellular location">
    <subcellularLocation>
        <location evidence="1">Cell membrane</location>
        <topology evidence="1">Multi-pass membrane protein</topology>
    </subcellularLocation>
</comment>
<feature type="transmembrane region" description="Helical" evidence="10">
    <location>
        <begin position="204"/>
        <end position="229"/>
    </location>
</feature>
<dbReference type="EMBL" id="DS985273">
    <property type="protein sequence ID" value="EDV19467.1"/>
    <property type="molecule type" value="Genomic_DNA"/>
</dbReference>
<name>B3SCT8_TRIAD</name>
<dbReference type="Pfam" id="PF00001">
    <property type="entry name" value="7tm_1"/>
    <property type="match status" value="1"/>
</dbReference>
<evidence type="ECO:0000256" key="8">
    <source>
        <dbReference type="ARBA" id="ARBA00023224"/>
    </source>
</evidence>
<keyword evidence="6 10" id="KW-0472">Membrane</keyword>
<dbReference type="FunFam" id="1.20.1070.10:FF:000278">
    <property type="entry name" value="Trace amine-associated receptor 1"/>
    <property type="match status" value="1"/>
</dbReference>
<comment type="similarity">
    <text evidence="9">Belongs to the G-protein coupled receptor 1 family.</text>
</comment>
<keyword evidence="3 9" id="KW-0812">Transmembrane</keyword>
<evidence type="ECO:0000313" key="12">
    <source>
        <dbReference type="EMBL" id="EDV19467.1"/>
    </source>
</evidence>
<dbReference type="InterPro" id="IPR017452">
    <property type="entry name" value="GPCR_Rhodpsn_7TM"/>
</dbReference>
<dbReference type="RefSeq" id="XP_002118067.1">
    <property type="nucleotide sequence ID" value="XM_002118031.1"/>
</dbReference>
<dbReference type="Gene3D" id="1.20.1070.10">
    <property type="entry name" value="Rhodopsin 7-helix transmembrane proteins"/>
    <property type="match status" value="1"/>
</dbReference>
<gene>
    <name evidence="12" type="ORF">TRIADDRAFT_62093</name>
</gene>
<dbReference type="CDD" id="cd00637">
    <property type="entry name" value="7tm_classA_rhodopsin-like"/>
    <property type="match status" value="1"/>
</dbReference>
<evidence type="ECO:0000256" key="5">
    <source>
        <dbReference type="ARBA" id="ARBA00023040"/>
    </source>
</evidence>
<keyword evidence="13" id="KW-1185">Reference proteome</keyword>
<dbReference type="FunCoup" id="B3SCT8">
    <property type="interactions" value="527"/>
</dbReference>
<evidence type="ECO:0000256" key="7">
    <source>
        <dbReference type="ARBA" id="ARBA00023170"/>
    </source>
</evidence>
<dbReference type="AlphaFoldDB" id="B3SCT8"/>
<keyword evidence="4 10" id="KW-1133">Transmembrane helix</keyword>
<evidence type="ECO:0000259" key="11">
    <source>
        <dbReference type="PROSITE" id="PS50262"/>
    </source>
</evidence>
<dbReference type="GeneID" id="6759260"/>
<dbReference type="PhylomeDB" id="B3SCT8"/>
<dbReference type="PRINTS" id="PR00237">
    <property type="entry name" value="GPCRRHODOPSN"/>
</dbReference>
<keyword evidence="2" id="KW-1003">Cell membrane</keyword>
<feature type="domain" description="G-protein coupled receptors family 1 profile" evidence="11">
    <location>
        <begin position="1"/>
        <end position="228"/>
    </location>
</feature>
<dbReference type="PANTHER" id="PTHR24228:SF59">
    <property type="entry name" value="NEUROPEPTIDE RECEPTOR 15"/>
    <property type="match status" value="1"/>
</dbReference>
<protein>
    <recommendedName>
        <fullName evidence="11">G-protein coupled receptors family 1 profile domain-containing protein</fullName>
    </recommendedName>
</protein>
<evidence type="ECO:0000256" key="1">
    <source>
        <dbReference type="ARBA" id="ARBA00004651"/>
    </source>
</evidence>
<evidence type="ECO:0000256" key="9">
    <source>
        <dbReference type="RuleBase" id="RU000688"/>
    </source>
</evidence>
<dbReference type="GO" id="GO:0005886">
    <property type="term" value="C:plasma membrane"/>
    <property type="evidence" value="ECO:0007669"/>
    <property type="project" value="UniProtKB-SubCell"/>
</dbReference>
<evidence type="ECO:0000256" key="4">
    <source>
        <dbReference type="ARBA" id="ARBA00022989"/>
    </source>
</evidence>
<dbReference type="InParanoid" id="B3SCT8"/>
<accession>B3SCT8</accession>
<keyword evidence="7 9" id="KW-0675">Receptor</keyword>
<dbReference type="GO" id="GO:0004930">
    <property type="term" value="F:G protein-coupled receptor activity"/>
    <property type="evidence" value="ECO:0007669"/>
    <property type="project" value="UniProtKB-KW"/>
</dbReference>
<dbReference type="HOGENOM" id="CLU_054463_0_0_1"/>
<dbReference type="KEGG" id="tad:TRIADDRAFT_62093"/>
<dbReference type="CTD" id="6759260"/>
<sequence length="274" mass="31482">MASLAGYIQIANRNLDYNGGAFMCRMVLFFLFASFGVSMMNLCLIGIDRYFIIIKPLSLFYRNYKIYVLVLGEIAIWISAVATNAPILDYVSVHHSDNLLCDIPNITTSVSVYLVAHATISFIIPTILILLIYGRIISFQKSYQRPGESIKKQIVAEQIKKKRFMKMLTWISVSYVMISWPFFATIFGMAVTQQSTLMIRDSNIVHFLFSFFSVTITTSIVILNPFIYLKFDLNVRNRSLALIRKLQPFHNYSRKHRLVHVTSAEPTNLFSTRL</sequence>
<feature type="transmembrane region" description="Helical" evidence="10">
    <location>
        <begin position="168"/>
        <end position="192"/>
    </location>
</feature>
<evidence type="ECO:0000313" key="13">
    <source>
        <dbReference type="Proteomes" id="UP000009022"/>
    </source>
</evidence>